<evidence type="ECO:0000259" key="9">
    <source>
        <dbReference type="Pfam" id="PF22640"/>
    </source>
</evidence>
<dbReference type="eggNOG" id="COG0836">
    <property type="taxonomic scope" value="Bacteria"/>
</dbReference>
<dbReference type="InterPro" id="IPR051161">
    <property type="entry name" value="Mannose-6P_isomerase_type2"/>
</dbReference>
<dbReference type="EC" id="2.7.7.13" evidence="2"/>
<keyword evidence="4 10" id="KW-0548">Nucleotidyltransferase</keyword>
<gene>
    <name evidence="10" type="ordered locus">Trad_2871</name>
</gene>
<dbReference type="InterPro" id="IPR005835">
    <property type="entry name" value="NTP_transferase_dom"/>
</dbReference>
<dbReference type="InterPro" id="IPR054566">
    <property type="entry name" value="ManC/GMP-like_b-helix"/>
</dbReference>
<name>D7CVQ9_TRURR</name>
<dbReference type="SUPFAM" id="SSF159283">
    <property type="entry name" value="Guanosine diphospho-D-mannose pyrophosphorylase/mannose-6-phosphate isomerase linker domain"/>
    <property type="match status" value="1"/>
</dbReference>
<dbReference type="InterPro" id="IPR049577">
    <property type="entry name" value="GMPP_N"/>
</dbReference>
<dbReference type="KEGG" id="tra:Trad_2871"/>
<keyword evidence="6" id="KW-0342">GTP-binding</keyword>
<comment type="similarity">
    <text evidence="1">Belongs to the mannose-6-phosphate isomerase type 2 family.</text>
</comment>
<accession>D7CVQ9</accession>
<protein>
    <recommendedName>
        <fullName evidence="2">mannose-1-phosphate guanylyltransferase</fullName>
        <ecNumber evidence="2">2.7.7.13</ecNumber>
    </recommendedName>
</protein>
<reference evidence="11" key="1">
    <citation type="submission" date="2010-05" db="EMBL/GenBank/DDBJ databases">
        <title>The complete genome of Truepera radiovictris DSM 17093.</title>
        <authorList>
            <consortium name="US DOE Joint Genome Institute (JGI-PGF)"/>
            <person name="Lucas S."/>
            <person name="Copeland A."/>
            <person name="Lapidus A."/>
            <person name="Glavina del Rio T."/>
            <person name="Dalin E."/>
            <person name="Tice H."/>
            <person name="Bruce D."/>
            <person name="Goodwin L."/>
            <person name="Pitluck S."/>
            <person name="Kyrpides N."/>
            <person name="Mavromatis K."/>
            <person name="Ovchinnikova G."/>
            <person name="Munk A.C."/>
            <person name="Detter J.C."/>
            <person name="Han C."/>
            <person name="Tapia R."/>
            <person name="Land M."/>
            <person name="Hauser L."/>
            <person name="Markowitz V."/>
            <person name="Cheng J.-F."/>
            <person name="Hugenholtz P."/>
            <person name="Woyke T."/>
            <person name="Wu D."/>
            <person name="Tindall B."/>
            <person name="Pomrenke H.G."/>
            <person name="Brambilla E."/>
            <person name="Klenk H.-P."/>
            <person name="Eisen J.A."/>
        </authorList>
    </citation>
    <scope>NUCLEOTIDE SEQUENCE [LARGE SCALE GENOMIC DNA]</scope>
    <source>
        <strain evidence="11">DSM 17093 / CIP 108686 / LMG 22925 / RQ-24</strain>
    </source>
</reference>
<dbReference type="EMBL" id="CP002049">
    <property type="protein sequence ID" value="ADI15970.1"/>
    <property type="molecule type" value="Genomic_DNA"/>
</dbReference>
<evidence type="ECO:0000313" key="10">
    <source>
        <dbReference type="EMBL" id="ADI15970.1"/>
    </source>
</evidence>
<dbReference type="GO" id="GO:0009298">
    <property type="term" value="P:GDP-mannose biosynthetic process"/>
    <property type="evidence" value="ECO:0007669"/>
    <property type="project" value="TreeGrafter"/>
</dbReference>
<reference evidence="10 11" key="2">
    <citation type="journal article" date="2011" name="Stand. Genomic Sci.">
        <title>Complete genome sequence of Truepera radiovictrix type strain (RQ-24).</title>
        <authorList>
            <person name="Ivanova N."/>
            <person name="Rohde C."/>
            <person name="Munk C."/>
            <person name="Nolan M."/>
            <person name="Lucas S."/>
            <person name="Del Rio T.G."/>
            <person name="Tice H."/>
            <person name="Deshpande S."/>
            <person name="Cheng J.F."/>
            <person name="Tapia R."/>
            <person name="Han C."/>
            <person name="Goodwin L."/>
            <person name="Pitluck S."/>
            <person name="Liolios K."/>
            <person name="Mavromatis K."/>
            <person name="Mikhailova N."/>
            <person name="Pati A."/>
            <person name="Chen A."/>
            <person name="Palaniappan K."/>
            <person name="Land M."/>
            <person name="Hauser L."/>
            <person name="Chang Y.J."/>
            <person name="Jeffries C.D."/>
            <person name="Brambilla E."/>
            <person name="Rohde M."/>
            <person name="Goker M."/>
            <person name="Tindall B.J."/>
            <person name="Woyke T."/>
            <person name="Bristow J."/>
            <person name="Eisen J.A."/>
            <person name="Markowitz V."/>
            <person name="Hugenholtz P."/>
            <person name="Kyrpides N.C."/>
            <person name="Klenk H.P."/>
            <person name="Lapidus A."/>
        </authorList>
    </citation>
    <scope>NUCLEOTIDE SEQUENCE [LARGE SCALE GENOMIC DNA]</scope>
    <source>
        <strain evidence="11">DSM 17093 / CIP 108686 / LMG 22925 / RQ-24</strain>
    </source>
</reference>
<evidence type="ECO:0000256" key="6">
    <source>
        <dbReference type="ARBA" id="ARBA00023134"/>
    </source>
</evidence>
<dbReference type="AlphaFoldDB" id="D7CVQ9"/>
<keyword evidence="11" id="KW-1185">Reference proteome</keyword>
<dbReference type="PANTHER" id="PTHR46390:SF1">
    <property type="entry name" value="MANNOSE-1-PHOSPHATE GUANYLYLTRANSFERASE"/>
    <property type="match status" value="1"/>
</dbReference>
<keyword evidence="5" id="KW-0547">Nucleotide-binding</keyword>
<dbReference type="FunFam" id="3.90.550.10:FF:000046">
    <property type="entry name" value="Mannose-1-phosphate guanylyltransferase (GDP)"/>
    <property type="match status" value="1"/>
</dbReference>
<dbReference type="HOGENOM" id="CLU_035527_0_1_0"/>
<feature type="domain" description="MannoseP isomerase/GMP-like beta-helix" evidence="9">
    <location>
        <begin position="283"/>
        <end position="338"/>
    </location>
</feature>
<evidence type="ECO:0000259" key="8">
    <source>
        <dbReference type="Pfam" id="PF00483"/>
    </source>
</evidence>
<dbReference type="Proteomes" id="UP000000379">
    <property type="component" value="Chromosome"/>
</dbReference>
<dbReference type="RefSeq" id="WP_013179329.1">
    <property type="nucleotide sequence ID" value="NC_014221.1"/>
</dbReference>
<dbReference type="Pfam" id="PF22640">
    <property type="entry name" value="ManC_GMP_beta-helix"/>
    <property type="match status" value="1"/>
</dbReference>
<feature type="domain" description="Nucleotidyl transferase" evidence="8">
    <location>
        <begin position="4"/>
        <end position="268"/>
    </location>
</feature>
<comment type="catalytic activity">
    <reaction evidence="7">
        <text>alpha-D-mannose 1-phosphate + GTP + H(+) = GDP-alpha-D-mannose + diphosphate</text>
        <dbReference type="Rhea" id="RHEA:15229"/>
        <dbReference type="ChEBI" id="CHEBI:15378"/>
        <dbReference type="ChEBI" id="CHEBI:33019"/>
        <dbReference type="ChEBI" id="CHEBI:37565"/>
        <dbReference type="ChEBI" id="CHEBI:57527"/>
        <dbReference type="ChEBI" id="CHEBI:58409"/>
        <dbReference type="EC" id="2.7.7.13"/>
    </reaction>
</comment>
<sequence>MFVAVIMAGGRGQRFWPLSTEDKPKQFLDLEKSGRTLIQSTLDRLVPLTGGVERVFVITGERYQALVHDQLPELPHENIILEPVGRDTAPAVALSALEMRARFGDVVMGLFTADHRVGNVPSFQGAVRRAISVTEQTRGLTTLGVKPTFPATGYGYIQAGAPVGAGFKVNRFVEKPDARTAEAYLQNGGYYWNNGIFVWHTSTILEEFAKHAPNILTPLEAAHAGGMVAEVFPKIEKISIDYAVLEKTDKAYMVVADYDWDDLGDWLAVERHLGKDEANTVVGAHVGLDSQGNVIYCDDENATIVTIGVEDMIIVKRGDTVLVTRKDRAQDIKSVLQRPELAKKG</sequence>
<dbReference type="CDD" id="cd02509">
    <property type="entry name" value="GDP-M1P_Guanylyltransferase"/>
    <property type="match status" value="1"/>
</dbReference>
<evidence type="ECO:0000256" key="3">
    <source>
        <dbReference type="ARBA" id="ARBA00022679"/>
    </source>
</evidence>
<evidence type="ECO:0000256" key="5">
    <source>
        <dbReference type="ARBA" id="ARBA00022741"/>
    </source>
</evidence>
<dbReference type="GO" id="GO:0004475">
    <property type="term" value="F:mannose-1-phosphate guanylyltransferase (GTP) activity"/>
    <property type="evidence" value="ECO:0007669"/>
    <property type="project" value="UniProtKB-EC"/>
</dbReference>
<evidence type="ECO:0000313" key="11">
    <source>
        <dbReference type="Proteomes" id="UP000000379"/>
    </source>
</evidence>
<proteinExistence type="inferred from homology"/>
<evidence type="ECO:0000256" key="1">
    <source>
        <dbReference type="ARBA" id="ARBA00006115"/>
    </source>
</evidence>
<dbReference type="SUPFAM" id="SSF53448">
    <property type="entry name" value="Nucleotide-diphospho-sugar transferases"/>
    <property type="match status" value="1"/>
</dbReference>
<evidence type="ECO:0000256" key="7">
    <source>
        <dbReference type="ARBA" id="ARBA00047343"/>
    </source>
</evidence>
<evidence type="ECO:0000256" key="4">
    <source>
        <dbReference type="ARBA" id="ARBA00022695"/>
    </source>
</evidence>
<dbReference type="PANTHER" id="PTHR46390">
    <property type="entry name" value="MANNOSE-1-PHOSPHATE GUANYLYLTRANSFERASE"/>
    <property type="match status" value="1"/>
</dbReference>
<dbReference type="Gene3D" id="3.90.550.10">
    <property type="entry name" value="Spore Coat Polysaccharide Biosynthesis Protein SpsA, Chain A"/>
    <property type="match status" value="1"/>
</dbReference>
<dbReference type="Pfam" id="PF00483">
    <property type="entry name" value="NTP_transferase"/>
    <property type="match status" value="1"/>
</dbReference>
<evidence type="ECO:0000256" key="2">
    <source>
        <dbReference type="ARBA" id="ARBA00012387"/>
    </source>
</evidence>
<organism evidence="10 11">
    <name type="scientific">Truepera radiovictrix (strain DSM 17093 / CIP 108686 / LMG 22925 / RQ-24)</name>
    <dbReference type="NCBI Taxonomy" id="649638"/>
    <lineage>
        <taxon>Bacteria</taxon>
        <taxon>Thermotogati</taxon>
        <taxon>Deinococcota</taxon>
        <taxon>Deinococci</taxon>
        <taxon>Trueperales</taxon>
        <taxon>Trueperaceae</taxon>
        <taxon>Truepera</taxon>
    </lineage>
</organism>
<keyword evidence="3 10" id="KW-0808">Transferase</keyword>
<dbReference type="GO" id="GO:0005525">
    <property type="term" value="F:GTP binding"/>
    <property type="evidence" value="ECO:0007669"/>
    <property type="project" value="UniProtKB-KW"/>
</dbReference>
<dbReference type="InterPro" id="IPR029044">
    <property type="entry name" value="Nucleotide-diphossugar_trans"/>
</dbReference>
<dbReference type="STRING" id="649638.Trad_2871"/>